<dbReference type="PANTHER" id="PTHR10742">
    <property type="entry name" value="FLAVIN MONOAMINE OXIDASE"/>
    <property type="match status" value="1"/>
</dbReference>
<dbReference type="SUPFAM" id="SSF54373">
    <property type="entry name" value="FAD-linked reductases, C-terminal domain"/>
    <property type="match status" value="1"/>
</dbReference>
<dbReference type="EMBL" id="BAAAOF010000001">
    <property type="protein sequence ID" value="GAA1914647.1"/>
    <property type="molecule type" value="Genomic_DNA"/>
</dbReference>
<evidence type="ECO:0000256" key="2">
    <source>
        <dbReference type="ARBA" id="ARBA00023002"/>
    </source>
</evidence>
<dbReference type="Proteomes" id="UP001501343">
    <property type="component" value="Unassembled WGS sequence"/>
</dbReference>
<reference evidence="5" key="1">
    <citation type="journal article" date="2019" name="Int. J. Syst. Evol. Microbiol.">
        <title>The Global Catalogue of Microorganisms (GCM) 10K type strain sequencing project: providing services to taxonomists for standard genome sequencing and annotation.</title>
        <authorList>
            <consortium name="The Broad Institute Genomics Platform"/>
            <consortium name="The Broad Institute Genome Sequencing Center for Infectious Disease"/>
            <person name="Wu L."/>
            <person name="Ma J."/>
        </authorList>
    </citation>
    <scope>NUCLEOTIDE SEQUENCE [LARGE SCALE GENOMIC DNA]</scope>
    <source>
        <strain evidence="5">JCM 14900</strain>
    </source>
</reference>
<dbReference type="PANTHER" id="PTHR10742:SF410">
    <property type="entry name" value="LYSINE-SPECIFIC HISTONE DEMETHYLASE 2"/>
    <property type="match status" value="1"/>
</dbReference>
<sequence>MERFDTIVVGAGVSGLTAARLLARAGRRVVVVEARDRTGGRVHTDRTDGRVTDLGASWIHGIEDSAVHAATQAFGMRTVEFTVGGYQPDSRPIAYYGPDGVRLTDAQAQTSIADIHAVDATLFDVVAESAPDASYLDVTDEAVARQGWDAERAARVREYMQHRSEEQYGAWIADLAAHGLDDDSIDGDEVVFPDGYDLLPTNLAQGLDVRLSHVVSRVAWSADGVVVTTDHGEFTGADAVVTVPVGVLQSSAFAIDPPLPEPNASALGRLTMNAFEKVFLRFETKFWDDGVYAIRQQGPEGVWWHSWYDLTALHGTPTLLTFAAGPAAIATRSWPVEDIADSVLSQLRRLYGDRVEQPTHVDVTRWQDDPFSHGSYAYMTVGSTTDDHEVIATPVGGVLHLAGEATWTDDPATVTAAMLSGHRAAERVLGRSVAIEELWAD</sequence>
<dbReference type="InterPro" id="IPR001613">
    <property type="entry name" value="Flavin_amine_oxidase"/>
</dbReference>
<dbReference type="Pfam" id="PF01593">
    <property type="entry name" value="Amino_oxidase"/>
    <property type="match status" value="1"/>
</dbReference>
<dbReference type="InterPro" id="IPR002937">
    <property type="entry name" value="Amino_oxidase"/>
</dbReference>
<gene>
    <name evidence="4" type="ORF">GCM10009775_04030</name>
</gene>
<dbReference type="PRINTS" id="PR00757">
    <property type="entry name" value="AMINEOXDASEF"/>
</dbReference>
<dbReference type="Gene3D" id="3.50.50.60">
    <property type="entry name" value="FAD/NAD(P)-binding domain"/>
    <property type="match status" value="1"/>
</dbReference>
<evidence type="ECO:0000259" key="3">
    <source>
        <dbReference type="Pfam" id="PF01593"/>
    </source>
</evidence>
<evidence type="ECO:0000313" key="5">
    <source>
        <dbReference type="Proteomes" id="UP001501343"/>
    </source>
</evidence>
<comment type="cofactor">
    <cofactor evidence="1">
        <name>FAD</name>
        <dbReference type="ChEBI" id="CHEBI:57692"/>
    </cofactor>
</comment>
<dbReference type="SUPFAM" id="SSF51905">
    <property type="entry name" value="FAD/NAD(P)-binding domain"/>
    <property type="match status" value="1"/>
</dbReference>
<comment type="caution">
    <text evidence="4">The sequence shown here is derived from an EMBL/GenBank/DDBJ whole genome shotgun (WGS) entry which is preliminary data.</text>
</comment>
<protein>
    <submittedName>
        <fullName evidence="4">FAD-dependent oxidoreductase</fullName>
    </submittedName>
</protein>
<name>A0ABP5AIL0_9MICO</name>
<evidence type="ECO:0000256" key="1">
    <source>
        <dbReference type="ARBA" id="ARBA00001974"/>
    </source>
</evidence>
<proteinExistence type="predicted"/>
<accession>A0ABP5AIL0</accession>
<dbReference type="InterPro" id="IPR050281">
    <property type="entry name" value="Flavin_monoamine_oxidase"/>
</dbReference>
<dbReference type="RefSeq" id="WP_248148955.1">
    <property type="nucleotide sequence ID" value="NZ_BAAAOF010000001.1"/>
</dbReference>
<organism evidence="4 5">
    <name type="scientific">Microbacterium aoyamense</name>
    <dbReference type="NCBI Taxonomy" id="344166"/>
    <lineage>
        <taxon>Bacteria</taxon>
        <taxon>Bacillati</taxon>
        <taxon>Actinomycetota</taxon>
        <taxon>Actinomycetes</taxon>
        <taxon>Micrococcales</taxon>
        <taxon>Microbacteriaceae</taxon>
        <taxon>Microbacterium</taxon>
    </lineage>
</organism>
<evidence type="ECO:0000313" key="4">
    <source>
        <dbReference type="EMBL" id="GAA1914647.1"/>
    </source>
</evidence>
<dbReference type="InterPro" id="IPR036188">
    <property type="entry name" value="FAD/NAD-bd_sf"/>
</dbReference>
<keyword evidence="5" id="KW-1185">Reference proteome</keyword>
<keyword evidence="2" id="KW-0560">Oxidoreductase</keyword>
<feature type="domain" description="Amine oxidase" evidence="3">
    <location>
        <begin position="13"/>
        <end position="429"/>
    </location>
</feature>